<gene>
    <name evidence="3" type="ORF">KC19_4G105300</name>
</gene>
<evidence type="ECO:0000313" key="3">
    <source>
        <dbReference type="EMBL" id="KAG0579541.1"/>
    </source>
</evidence>
<feature type="domain" description="Protein ENHANCED DISEASE RESISTANCE 2 C-terminal" evidence="2">
    <location>
        <begin position="54"/>
        <end position="268"/>
    </location>
</feature>
<evidence type="ECO:0000256" key="1">
    <source>
        <dbReference type="SAM" id="MobiDB-lite"/>
    </source>
</evidence>
<protein>
    <recommendedName>
        <fullName evidence="2">Protein ENHANCED DISEASE RESISTANCE 2 C-terminal domain-containing protein</fullName>
    </recommendedName>
</protein>
<name>A0A8T0I9V8_CERPU</name>
<proteinExistence type="predicted"/>
<dbReference type="InterPro" id="IPR045096">
    <property type="entry name" value="EDR2-like"/>
</dbReference>
<dbReference type="AlphaFoldDB" id="A0A8T0I9V8"/>
<dbReference type="EMBL" id="CM026424">
    <property type="protein sequence ID" value="KAG0579541.1"/>
    <property type="molecule type" value="Genomic_DNA"/>
</dbReference>
<dbReference type="PANTHER" id="PTHR12136">
    <property type="entry name" value="ENHANCED DISEASE RESISTANCE-RELATED"/>
    <property type="match status" value="1"/>
</dbReference>
<organism evidence="3 4">
    <name type="scientific">Ceratodon purpureus</name>
    <name type="common">Fire moss</name>
    <name type="synonym">Dicranum purpureum</name>
    <dbReference type="NCBI Taxonomy" id="3225"/>
    <lineage>
        <taxon>Eukaryota</taxon>
        <taxon>Viridiplantae</taxon>
        <taxon>Streptophyta</taxon>
        <taxon>Embryophyta</taxon>
        <taxon>Bryophyta</taxon>
        <taxon>Bryophytina</taxon>
        <taxon>Bryopsida</taxon>
        <taxon>Dicranidae</taxon>
        <taxon>Pseudoditrichales</taxon>
        <taxon>Ditrichaceae</taxon>
        <taxon>Ceratodon</taxon>
    </lineage>
</organism>
<keyword evidence="4" id="KW-1185">Reference proteome</keyword>
<dbReference type="Pfam" id="PF07059">
    <property type="entry name" value="EDR2_C"/>
    <property type="match status" value="1"/>
</dbReference>
<comment type="caution">
    <text evidence="3">The sequence shown here is derived from an EMBL/GenBank/DDBJ whole genome shotgun (WGS) entry which is preliminary data.</text>
</comment>
<evidence type="ECO:0000259" key="2">
    <source>
        <dbReference type="Pfam" id="PF07059"/>
    </source>
</evidence>
<reference evidence="3" key="1">
    <citation type="submission" date="2020-06" db="EMBL/GenBank/DDBJ databases">
        <title>WGS assembly of Ceratodon purpureus strain R40.</title>
        <authorList>
            <person name="Carey S.B."/>
            <person name="Jenkins J."/>
            <person name="Shu S."/>
            <person name="Lovell J.T."/>
            <person name="Sreedasyam A."/>
            <person name="Maumus F."/>
            <person name="Tiley G.P."/>
            <person name="Fernandez-Pozo N."/>
            <person name="Barry K."/>
            <person name="Chen C."/>
            <person name="Wang M."/>
            <person name="Lipzen A."/>
            <person name="Daum C."/>
            <person name="Saski C.A."/>
            <person name="Payton A.C."/>
            <person name="Mcbreen J.C."/>
            <person name="Conrad R.E."/>
            <person name="Kollar L.M."/>
            <person name="Olsson S."/>
            <person name="Huttunen S."/>
            <person name="Landis J.B."/>
            <person name="Wickett N.J."/>
            <person name="Johnson M.G."/>
            <person name="Rensing S.A."/>
            <person name="Grimwood J."/>
            <person name="Schmutz J."/>
            <person name="Mcdaniel S.F."/>
        </authorList>
    </citation>
    <scope>NUCLEOTIDE SEQUENCE</scope>
    <source>
        <strain evidence="3">R40</strain>
    </source>
</reference>
<dbReference type="PANTHER" id="PTHR12136:SF91">
    <property type="entry name" value="PROTEIN ENHANCED DISEASE RESISTANCE 2-LIKE"/>
    <property type="match status" value="1"/>
</dbReference>
<evidence type="ECO:0000313" key="4">
    <source>
        <dbReference type="Proteomes" id="UP000822688"/>
    </source>
</evidence>
<dbReference type="InterPro" id="IPR009769">
    <property type="entry name" value="EDR2_C"/>
</dbReference>
<feature type="region of interest" description="Disordered" evidence="1">
    <location>
        <begin position="1"/>
        <end position="28"/>
    </location>
</feature>
<accession>A0A8T0I9V8</accession>
<dbReference type="Proteomes" id="UP000822688">
    <property type="component" value="Chromosome 4"/>
</dbReference>
<sequence>MREGSGERMHAVVPVRGEEGMEGKGREREEWVREVREGGSLRNVELESEGEHGWASPGAGLFMARGVNYFQKKVKTPCEGTLMKPLGVDWLRSNGRLDHVLAHPENRVMQAFEEKASGEARKSSFIMAINLQVPGKEHHSAVFYFVTDEHIAEGSLLYRFIHEDDAFRNSRFKLINRIVKGPWIVKAAAGNHAACLLGKALTCRYIKGGNYLEIDVDIGSSTVANAILHLALGYVTTVSVDMAFLIESQTDEELPEKLLGAVRIAQIEMEAASYLEAVPESVSAAAHNQPAFQSGLYWRKFGKSLSKLGHGHGSKNGRIDVDEGEN</sequence>